<accession>A0A2G5UEA8</accession>
<evidence type="ECO:0000313" key="2">
    <source>
        <dbReference type="EMBL" id="PIC37681.1"/>
    </source>
</evidence>
<protein>
    <submittedName>
        <fullName evidence="2">Uncharacterized protein</fullName>
    </submittedName>
</protein>
<name>A0A2G5UEA8_9PELO</name>
<evidence type="ECO:0000313" key="3">
    <source>
        <dbReference type="Proteomes" id="UP000230233"/>
    </source>
</evidence>
<comment type="caution">
    <text evidence="2">The sequence shown here is derived from an EMBL/GenBank/DDBJ whole genome shotgun (WGS) entry which is preliminary data.</text>
</comment>
<gene>
    <name evidence="2" type="primary">Cnig_chr_IV.g16223</name>
    <name evidence="2" type="ORF">B9Z55_016223</name>
</gene>
<dbReference type="AlphaFoldDB" id="A0A2G5UEA8"/>
<keyword evidence="3" id="KW-1185">Reference proteome</keyword>
<sequence>MHCCQPTDVNNYGSPLNSTTNNRHRQSLRLSGPESHNRGEEMMRSWCTTTDHRRRRRGCGNRVEDNKLCNMLMET</sequence>
<dbReference type="EMBL" id="PDUG01000004">
    <property type="protein sequence ID" value="PIC37681.1"/>
    <property type="molecule type" value="Genomic_DNA"/>
</dbReference>
<organism evidence="2 3">
    <name type="scientific">Caenorhabditis nigoni</name>
    <dbReference type="NCBI Taxonomy" id="1611254"/>
    <lineage>
        <taxon>Eukaryota</taxon>
        <taxon>Metazoa</taxon>
        <taxon>Ecdysozoa</taxon>
        <taxon>Nematoda</taxon>
        <taxon>Chromadorea</taxon>
        <taxon>Rhabditida</taxon>
        <taxon>Rhabditina</taxon>
        <taxon>Rhabditomorpha</taxon>
        <taxon>Rhabditoidea</taxon>
        <taxon>Rhabditidae</taxon>
        <taxon>Peloderinae</taxon>
        <taxon>Caenorhabditis</taxon>
    </lineage>
</organism>
<dbReference type="Proteomes" id="UP000230233">
    <property type="component" value="Chromosome IV"/>
</dbReference>
<evidence type="ECO:0000256" key="1">
    <source>
        <dbReference type="SAM" id="MobiDB-lite"/>
    </source>
</evidence>
<reference evidence="3" key="1">
    <citation type="submission" date="2017-10" db="EMBL/GenBank/DDBJ databases">
        <title>Rapid genome shrinkage in a self-fertile nematode reveals novel sperm competition proteins.</title>
        <authorList>
            <person name="Yin D."/>
            <person name="Schwarz E.M."/>
            <person name="Thomas C.G."/>
            <person name="Felde R.L."/>
            <person name="Korf I.F."/>
            <person name="Cutter A.D."/>
            <person name="Schartner C.M."/>
            <person name="Ralston E.J."/>
            <person name="Meyer B.J."/>
            <person name="Haag E.S."/>
        </authorList>
    </citation>
    <scope>NUCLEOTIDE SEQUENCE [LARGE SCALE GENOMIC DNA]</scope>
    <source>
        <strain evidence="3">JU1422</strain>
    </source>
</reference>
<proteinExistence type="predicted"/>
<feature type="compositionally biased region" description="Polar residues" evidence="1">
    <location>
        <begin position="7"/>
        <end position="21"/>
    </location>
</feature>
<feature type="region of interest" description="Disordered" evidence="1">
    <location>
        <begin position="1"/>
        <end position="43"/>
    </location>
</feature>